<comment type="caution">
    <text evidence="1">The sequence shown here is derived from an EMBL/GenBank/DDBJ whole genome shotgun (WGS) entry which is preliminary data.</text>
</comment>
<name>A0ACB9WQU1_CHAAC</name>
<keyword evidence="2" id="KW-1185">Reference proteome</keyword>
<proteinExistence type="predicted"/>
<evidence type="ECO:0000313" key="1">
    <source>
        <dbReference type="EMBL" id="KAI4815549.1"/>
    </source>
</evidence>
<protein>
    <submittedName>
        <fullName evidence="1">Uncharacterized protein</fullName>
    </submittedName>
</protein>
<accession>A0ACB9WQU1</accession>
<reference evidence="1" key="1">
    <citation type="submission" date="2022-05" db="EMBL/GenBank/DDBJ databases">
        <title>Chromosome-level genome of Chaenocephalus aceratus.</title>
        <authorList>
            <person name="Park H."/>
        </authorList>
    </citation>
    <scope>NUCLEOTIDE SEQUENCE</scope>
    <source>
        <strain evidence="1">KU_202001</strain>
    </source>
</reference>
<evidence type="ECO:0000313" key="2">
    <source>
        <dbReference type="Proteomes" id="UP001057452"/>
    </source>
</evidence>
<organism evidence="1 2">
    <name type="scientific">Chaenocephalus aceratus</name>
    <name type="common">Blackfin icefish</name>
    <name type="synonym">Chaenichthys aceratus</name>
    <dbReference type="NCBI Taxonomy" id="36190"/>
    <lineage>
        <taxon>Eukaryota</taxon>
        <taxon>Metazoa</taxon>
        <taxon>Chordata</taxon>
        <taxon>Craniata</taxon>
        <taxon>Vertebrata</taxon>
        <taxon>Euteleostomi</taxon>
        <taxon>Actinopterygii</taxon>
        <taxon>Neopterygii</taxon>
        <taxon>Teleostei</taxon>
        <taxon>Neoteleostei</taxon>
        <taxon>Acanthomorphata</taxon>
        <taxon>Eupercaria</taxon>
        <taxon>Perciformes</taxon>
        <taxon>Notothenioidei</taxon>
        <taxon>Channichthyidae</taxon>
        <taxon>Chaenocephalus</taxon>
    </lineage>
</organism>
<dbReference type="EMBL" id="CM043797">
    <property type="protein sequence ID" value="KAI4815549.1"/>
    <property type="molecule type" value="Genomic_DNA"/>
</dbReference>
<dbReference type="Proteomes" id="UP001057452">
    <property type="component" value="Chromosome 13"/>
</dbReference>
<sequence length="73" mass="8185">MPPLFSASDLHSLNNHLPPDCMDILKEMGLLHRRRPPHRGSGHVCNIFMDTSHPSHNLFALLAFGKAFPKDLS</sequence>
<gene>
    <name evidence="1" type="ORF">KUCAC02_005691</name>
</gene>